<reference evidence="10" key="2">
    <citation type="submission" date="2016-01" db="EMBL/GenBank/DDBJ databases">
        <title>Diatom-associated endosymboitic cyanobacterium lacks core nitrogen metabolism enzymes.</title>
        <authorList>
            <person name="Hilton J.A."/>
            <person name="Foster R.A."/>
            <person name="Tripp H.J."/>
            <person name="Carter B.J."/>
            <person name="Zehr J.P."/>
            <person name="Villareal T.A."/>
        </authorList>
    </citation>
    <scope>NUCLEOTIDE SEQUENCE [LARGE SCALE GENOMIC DNA]</scope>
    <source>
        <strain evidence="10">HH01</strain>
    </source>
</reference>
<dbReference type="Gene3D" id="3.40.50.300">
    <property type="entry name" value="P-loop containing nucleotide triphosphate hydrolases"/>
    <property type="match status" value="1"/>
</dbReference>
<dbReference type="Pfam" id="PF13671">
    <property type="entry name" value="AAA_33"/>
    <property type="match status" value="1"/>
</dbReference>
<keyword evidence="5" id="KW-0547">Nucleotide-binding</keyword>
<organism evidence="9 10">
    <name type="scientific">Richelia intracellularis HH01</name>
    <dbReference type="NCBI Taxonomy" id="1165094"/>
    <lineage>
        <taxon>Bacteria</taxon>
        <taxon>Bacillati</taxon>
        <taxon>Cyanobacteriota</taxon>
        <taxon>Cyanophyceae</taxon>
        <taxon>Nostocales</taxon>
        <taxon>Nostocaceae</taxon>
        <taxon>Richelia</taxon>
    </lineage>
</organism>
<comment type="similarity">
    <text evidence="2">Belongs to the gluconokinase GntK/GntV family.</text>
</comment>
<sequence>MTEIDVTALIQQMLQPGFYPHEVIEPVQLIQTHISYILLTGKYVYKLKKPMNFGFLDFSTLEKRQYFCREELRLNYRGAAELYIGVLPITQVGSNYQLYGTGKVIEYVLKMYQFPQENLLSSMFDTKTLEEKHLVELGEMLALYHKLAEMNDYIRSFGKVTQLRKAIDENYEQTEKYIGSLQTKVKFDETKAYSDRFFAERQELLDQRVQGNFIRECHGDLHLRNIALWHDKILMFDCIEFNESFRFVDVMYDVAFIVMDLEARHRQDLGNLFLNTYLEKTGDWEGLQVLPLYLSRQAYVRAKVTSFLLDDSQISAEAKEEASKIASNYYTQAWEYTKPHQGKLMIMSGLSGSGKSTTAHYLSRKLGAIQIRSDAVRKHLAGIPLKSKGADEIYTSAMTQKTYRRLLDLGIILARQGFSVILDAKYDLQVLRKKVTQEAEENNIPLQIIQCEAPIEVIKQRLKNRNGDIADATVGLLNSQIENSEPLTKREKEFLITVNTTQPLENQLTML</sequence>
<dbReference type="InterPro" id="IPR052732">
    <property type="entry name" value="Cell-binding_unc_protein"/>
</dbReference>
<dbReference type="CDD" id="cd02021">
    <property type="entry name" value="GntK"/>
    <property type="match status" value="1"/>
</dbReference>
<evidence type="ECO:0000256" key="4">
    <source>
        <dbReference type="ARBA" id="ARBA00022679"/>
    </source>
</evidence>
<comment type="pathway">
    <text evidence="1">Carbohydrate acid metabolism.</text>
</comment>
<dbReference type="PANTHER" id="PTHR43883:SF1">
    <property type="entry name" value="GLUCONOKINASE"/>
    <property type="match status" value="1"/>
</dbReference>
<protein>
    <recommendedName>
        <fullName evidence="3">gluconokinase</fullName>
        <ecNumber evidence="3">2.7.1.12</ecNumber>
    </recommendedName>
</protein>
<dbReference type="SUPFAM" id="SSF56112">
    <property type="entry name" value="Protein kinase-like (PK-like)"/>
    <property type="match status" value="1"/>
</dbReference>
<keyword evidence="4" id="KW-0808">Transferase</keyword>
<dbReference type="InterPro" id="IPR027417">
    <property type="entry name" value="P-loop_NTPase"/>
</dbReference>
<evidence type="ECO:0000313" key="9">
    <source>
        <dbReference type="EMBL" id="CCH67704.1"/>
    </source>
</evidence>
<evidence type="ECO:0000256" key="7">
    <source>
        <dbReference type="ARBA" id="ARBA00022840"/>
    </source>
</evidence>
<proteinExistence type="inferred from homology"/>
<reference evidence="9 10" key="1">
    <citation type="submission" date="2012-05" db="EMBL/GenBank/DDBJ databases">
        <authorList>
            <person name="Hilton J."/>
        </authorList>
    </citation>
    <scope>NUCLEOTIDE SEQUENCE [LARGE SCALE GENOMIC DNA]</scope>
    <source>
        <strain evidence="9 10">HH01</strain>
    </source>
</reference>
<dbReference type="EMBL" id="CAIY01000054">
    <property type="protein sequence ID" value="CCH67704.1"/>
    <property type="molecule type" value="Genomic_DNA"/>
</dbReference>
<evidence type="ECO:0000313" key="10">
    <source>
        <dbReference type="Proteomes" id="UP000053051"/>
    </source>
</evidence>
<evidence type="ECO:0000256" key="2">
    <source>
        <dbReference type="ARBA" id="ARBA00008420"/>
    </source>
</evidence>
<evidence type="ECO:0000256" key="8">
    <source>
        <dbReference type="ARBA" id="ARBA00048090"/>
    </source>
</evidence>
<name>M1WT05_9NOST</name>
<evidence type="ECO:0000256" key="6">
    <source>
        <dbReference type="ARBA" id="ARBA00022777"/>
    </source>
</evidence>
<dbReference type="RefSeq" id="WP_008234610.1">
    <property type="nucleotide sequence ID" value="NZ_CAIY01000054.1"/>
</dbReference>
<dbReference type="GO" id="GO:0005975">
    <property type="term" value="P:carbohydrate metabolic process"/>
    <property type="evidence" value="ECO:0007669"/>
    <property type="project" value="InterPro"/>
</dbReference>
<dbReference type="SUPFAM" id="SSF52540">
    <property type="entry name" value="P-loop containing nucleoside triphosphate hydrolases"/>
    <property type="match status" value="1"/>
</dbReference>
<keyword evidence="10" id="KW-1185">Reference proteome</keyword>
<gene>
    <name evidence="9" type="ORF">RINTHH_15490</name>
</gene>
<dbReference type="AlphaFoldDB" id="M1WT05"/>
<dbReference type="STRING" id="1165094.RINTHH_15490"/>
<keyword evidence="7" id="KW-0067">ATP-binding</keyword>
<keyword evidence="6" id="KW-0418">Kinase</keyword>
<dbReference type="Proteomes" id="UP000053051">
    <property type="component" value="Unassembled WGS sequence"/>
</dbReference>
<accession>M1WT05</accession>
<dbReference type="GO" id="GO:0046316">
    <property type="term" value="F:gluconokinase activity"/>
    <property type="evidence" value="ECO:0007669"/>
    <property type="project" value="UniProtKB-EC"/>
</dbReference>
<dbReference type="EC" id="2.7.1.12" evidence="3"/>
<comment type="caution">
    <text evidence="9">The sequence shown here is derived from an EMBL/GenBank/DDBJ whole genome shotgun (WGS) entry which is preliminary data.</text>
</comment>
<dbReference type="PANTHER" id="PTHR43883">
    <property type="entry name" value="SLR0207 PROTEIN"/>
    <property type="match status" value="1"/>
</dbReference>
<evidence type="ECO:0000256" key="5">
    <source>
        <dbReference type="ARBA" id="ARBA00022741"/>
    </source>
</evidence>
<dbReference type="GO" id="GO:0005524">
    <property type="term" value="F:ATP binding"/>
    <property type="evidence" value="ECO:0007669"/>
    <property type="project" value="UniProtKB-KW"/>
</dbReference>
<evidence type="ECO:0000256" key="1">
    <source>
        <dbReference type="ARBA" id="ARBA00004761"/>
    </source>
</evidence>
<dbReference type="InterPro" id="IPR011009">
    <property type="entry name" value="Kinase-like_dom_sf"/>
</dbReference>
<dbReference type="OrthoDB" id="9810277at2"/>
<evidence type="ECO:0000256" key="3">
    <source>
        <dbReference type="ARBA" id="ARBA00012054"/>
    </source>
</evidence>
<dbReference type="InterPro" id="IPR006001">
    <property type="entry name" value="Therm_gnt_kin"/>
</dbReference>
<comment type="catalytic activity">
    <reaction evidence="8">
        <text>D-gluconate + ATP = 6-phospho-D-gluconate + ADP + H(+)</text>
        <dbReference type="Rhea" id="RHEA:19433"/>
        <dbReference type="ChEBI" id="CHEBI:15378"/>
        <dbReference type="ChEBI" id="CHEBI:18391"/>
        <dbReference type="ChEBI" id="CHEBI:30616"/>
        <dbReference type="ChEBI" id="CHEBI:58759"/>
        <dbReference type="ChEBI" id="CHEBI:456216"/>
        <dbReference type="EC" id="2.7.1.12"/>
    </reaction>
</comment>